<keyword evidence="1" id="KW-1133">Transmembrane helix</keyword>
<comment type="caution">
    <text evidence="2">The sequence shown here is derived from an EMBL/GenBank/DDBJ whole genome shotgun (WGS) entry which is preliminary data.</text>
</comment>
<proteinExistence type="predicted"/>
<gene>
    <name evidence="2" type="ORF">BaRGS_00003024</name>
</gene>
<dbReference type="EMBL" id="JACVVK020000009">
    <property type="protein sequence ID" value="KAK7505753.1"/>
    <property type="molecule type" value="Genomic_DNA"/>
</dbReference>
<sequence>MAASSPTEDHSLGKRQHASRPTMFLACNRRAVIFLLVVCFVSAFVLYDGVYFFSPNGTLLYTIPLPARPTVATGNTTSTATWAEVPSSESSRVRYNLTIVTAFLDIGQFGKGTPGNKRDHRIYEKWSSAYRLVHSPIVFYTDSPAFGRHIQHVRRHLPDLTRVVHVNRSQLWSFQQKDKIAAIYKAGYPKHWPNTVYPDYTCVTHTKFELVEDAILKGYYLSDHVVWMDAGYLRDKAGEAANRSSSMYYVMEPPADFDPTRVMCGEIYQPNFNRGWRGIFRGNINWVGGGFFLGRVDLMLKFVRQYTKAVGLFLELHESNVEQQVIYAMYTKEGRTIVHPEVELQAVRGGWFTLGLRCLVPH</sequence>
<keyword evidence="3" id="KW-1185">Reference proteome</keyword>
<organism evidence="2 3">
    <name type="scientific">Batillaria attramentaria</name>
    <dbReference type="NCBI Taxonomy" id="370345"/>
    <lineage>
        <taxon>Eukaryota</taxon>
        <taxon>Metazoa</taxon>
        <taxon>Spiralia</taxon>
        <taxon>Lophotrochozoa</taxon>
        <taxon>Mollusca</taxon>
        <taxon>Gastropoda</taxon>
        <taxon>Caenogastropoda</taxon>
        <taxon>Sorbeoconcha</taxon>
        <taxon>Cerithioidea</taxon>
        <taxon>Batillariidae</taxon>
        <taxon>Batillaria</taxon>
    </lineage>
</organism>
<dbReference type="Proteomes" id="UP001519460">
    <property type="component" value="Unassembled WGS sequence"/>
</dbReference>
<dbReference type="Pfam" id="PF09612">
    <property type="entry name" value="HtrL_YibB"/>
    <property type="match status" value="1"/>
</dbReference>
<name>A0ABD0M312_9CAEN</name>
<keyword evidence="1" id="KW-0472">Membrane</keyword>
<evidence type="ECO:0000313" key="2">
    <source>
        <dbReference type="EMBL" id="KAK7505753.1"/>
    </source>
</evidence>
<evidence type="ECO:0000313" key="3">
    <source>
        <dbReference type="Proteomes" id="UP001519460"/>
    </source>
</evidence>
<evidence type="ECO:0000256" key="1">
    <source>
        <dbReference type="SAM" id="Phobius"/>
    </source>
</evidence>
<feature type="non-terminal residue" evidence="2">
    <location>
        <position position="362"/>
    </location>
</feature>
<dbReference type="InterPro" id="IPR011735">
    <property type="entry name" value="WlaTC/HtrL_glycosyltransf"/>
</dbReference>
<feature type="transmembrane region" description="Helical" evidence="1">
    <location>
        <begin position="31"/>
        <end position="53"/>
    </location>
</feature>
<dbReference type="AlphaFoldDB" id="A0ABD0M312"/>
<reference evidence="2 3" key="1">
    <citation type="journal article" date="2023" name="Sci. Data">
        <title>Genome assembly of the Korean intertidal mud-creeper Batillaria attramentaria.</title>
        <authorList>
            <person name="Patra A.K."/>
            <person name="Ho P.T."/>
            <person name="Jun S."/>
            <person name="Lee S.J."/>
            <person name="Kim Y."/>
            <person name="Won Y.J."/>
        </authorList>
    </citation>
    <scope>NUCLEOTIDE SEQUENCE [LARGE SCALE GENOMIC DNA]</scope>
    <source>
        <strain evidence="2">Wonlab-2016</strain>
    </source>
</reference>
<keyword evidence="1" id="KW-0812">Transmembrane</keyword>
<protein>
    <submittedName>
        <fullName evidence="2">Uncharacterized protein</fullName>
    </submittedName>
</protein>
<accession>A0ABD0M312</accession>